<accession>A0A937CWC6</accession>
<dbReference type="RefSeq" id="WP_201677802.1">
    <property type="nucleotide sequence ID" value="NZ_JAEQNE010000012.1"/>
</dbReference>
<reference evidence="2 3" key="1">
    <citation type="journal article" date="2017" name="Int. J. Syst. Evol. Microbiol.">
        <title>Ramlibacter monticola sp. nov., isolated from forest soil.</title>
        <authorList>
            <person name="Chaudhary D.K."/>
            <person name="Kim J."/>
        </authorList>
    </citation>
    <scope>NUCLEOTIDE SEQUENCE [LARGE SCALE GENOMIC DNA]</scope>
    <source>
        <strain evidence="2 3">KACC 19175</strain>
    </source>
</reference>
<evidence type="ECO:0000313" key="2">
    <source>
        <dbReference type="EMBL" id="MBL0395131.1"/>
    </source>
</evidence>
<keyword evidence="3" id="KW-1185">Reference proteome</keyword>
<name>A0A937CWC6_9BURK</name>
<evidence type="ECO:0000256" key="1">
    <source>
        <dbReference type="SAM" id="MobiDB-lite"/>
    </source>
</evidence>
<evidence type="ECO:0000313" key="3">
    <source>
        <dbReference type="Proteomes" id="UP000599109"/>
    </source>
</evidence>
<comment type="caution">
    <text evidence="2">The sequence shown here is derived from an EMBL/GenBank/DDBJ whole genome shotgun (WGS) entry which is preliminary data.</text>
</comment>
<organism evidence="2 3">
    <name type="scientific">Ramlibacter monticola</name>
    <dbReference type="NCBI Taxonomy" id="1926872"/>
    <lineage>
        <taxon>Bacteria</taxon>
        <taxon>Pseudomonadati</taxon>
        <taxon>Pseudomonadota</taxon>
        <taxon>Betaproteobacteria</taxon>
        <taxon>Burkholderiales</taxon>
        <taxon>Comamonadaceae</taxon>
        <taxon>Ramlibacter</taxon>
    </lineage>
</organism>
<feature type="region of interest" description="Disordered" evidence="1">
    <location>
        <begin position="1"/>
        <end position="38"/>
    </location>
</feature>
<proteinExistence type="predicted"/>
<dbReference type="AlphaFoldDB" id="A0A937CWC6"/>
<protein>
    <submittedName>
        <fullName evidence="2">Uncharacterized protein</fullName>
    </submittedName>
</protein>
<dbReference type="EMBL" id="JAEQNE010000012">
    <property type="protein sequence ID" value="MBL0395131.1"/>
    <property type="molecule type" value="Genomic_DNA"/>
</dbReference>
<sequence length="175" mass="19577">MARQWISEGRTGAGNGSQEHWHSRAPAPDAQEGGESAWEHWQEASRRLDLAFAPTEPSSIAPMSTGGDLGDLLPAGKPSHLLNAHTLMVVARRNNRVCPRPLQWAALYDLLGGDRQQDLPIPPVQPWLWSHLSGLQKRLRFREHVEWAERHGRLAEMAKFMGSLAEGDWVHMGDD</sequence>
<gene>
    <name evidence="2" type="ORF">JJ685_28625</name>
</gene>
<dbReference type="Proteomes" id="UP000599109">
    <property type="component" value="Unassembled WGS sequence"/>
</dbReference>